<name>A0A1G8JMP3_9FIRM</name>
<organism evidence="1 2">
    <name type="scientific">Desulfosporosinus hippei DSM 8344</name>
    <dbReference type="NCBI Taxonomy" id="1121419"/>
    <lineage>
        <taxon>Bacteria</taxon>
        <taxon>Bacillati</taxon>
        <taxon>Bacillota</taxon>
        <taxon>Clostridia</taxon>
        <taxon>Eubacteriales</taxon>
        <taxon>Desulfitobacteriaceae</taxon>
        <taxon>Desulfosporosinus</taxon>
    </lineage>
</organism>
<reference evidence="2" key="1">
    <citation type="submission" date="2016-10" db="EMBL/GenBank/DDBJ databases">
        <authorList>
            <person name="Varghese N."/>
            <person name="Submissions S."/>
        </authorList>
    </citation>
    <scope>NUCLEOTIDE SEQUENCE [LARGE SCALE GENOMIC DNA]</scope>
    <source>
        <strain evidence="2">DSM 8344</strain>
    </source>
</reference>
<dbReference type="STRING" id="1121419.SAMN05443529_13338"/>
<accession>A0A1G8JMP3</accession>
<dbReference type="AlphaFoldDB" id="A0A1G8JMP3"/>
<dbReference type="Proteomes" id="UP000198656">
    <property type="component" value="Unassembled WGS sequence"/>
</dbReference>
<dbReference type="OrthoDB" id="1798081at2"/>
<proteinExistence type="predicted"/>
<evidence type="ECO:0000313" key="1">
    <source>
        <dbReference type="EMBL" id="SDI32343.1"/>
    </source>
</evidence>
<sequence>MKDNPNKIWVVVSPIRARNPEYNQYNSIEEALSDFDDWTQETRSIAGCEILYRGITLMKSSRGTVGGAACEQYHPDCTVKSKLPNSIEIKNCEECVRKMIDDYVL</sequence>
<gene>
    <name evidence="1" type="ORF">SAMN05443529_13338</name>
</gene>
<dbReference type="EMBL" id="FNCP01000033">
    <property type="protein sequence ID" value="SDI32343.1"/>
    <property type="molecule type" value="Genomic_DNA"/>
</dbReference>
<dbReference type="RefSeq" id="WP_092335478.1">
    <property type="nucleotide sequence ID" value="NZ_FNCP01000033.1"/>
</dbReference>
<evidence type="ECO:0000313" key="2">
    <source>
        <dbReference type="Proteomes" id="UP000198656"/>
    </source>
</evidence>
<protein>
    <submittedName>
        <fullName evidence="1">Uncharacterized protein</fullName>
    </submittedName>
</protein>
<keyword evidence="2" id="KW-1185">Reference proteome</keyword>